<keyword evidence="3" id="KW-0808">Transferase</keyword>
<dbReference type="GO" id="GO:0016301">
    <property type="term" value="F:kinase activity"/>
    <property type="evidence" value="ECO:0007669"/>
    <property type="project" value="UniProtKB-KW"/>
</dbReference>
<dbReference type="EMBL" id="PDWW01000008">
    <property type="protein sequence ID" value="KAF1725616.1"/>
    <property type="molecule type" value="Genomic_DNA"/>
</dbReference>
<gene>
    <name evidence="3" type="ORF">CSC78_07745</name>
</gene>
<comment type="caution">
    <text evidence="3">The sequence shown here is derived from an EMBL/GenBank/DDBJ whole genome shotgun (WGS) entry which is preliminary data.</text>
</comment>
<evidence type="ECO:0000313" key="3">
    <source>
        <dbReference type="EMBL" id="KAF1725616.1"/>
    </source>
</evidence>
<feature type="region of interest" description="Disordered" evidence="2">
    <location>
        <begin position="156"/>
        <end position="199"/>
    </location>
</feature>
<dbReference type="Proteomes" id="UP000781710">
    <property type="component" value="Unassembled WGS sequence"/>
</dbReference>
<dbReference type="InterPro" id="IPR025737">
    <property type="entry name" value="FApF"/>
</dbReference>
<sequence length="513" mass="54523">MKGTSLIEVAPLALAVGLGVQAGQARAQDVPLPATQAPPVPTQPYEITADARLDALQRQLNEQTQRLQQMRELMQAQEQQIFSLQNALNDEILANARARGAPAPVIVPSLNQAPTFRDAPAGSPTYLVVGPAPASDSASTPATGDVVPAQDTGMQVAQAGTPARSPQGTQAQTAPATAGDGQAPQRVGQAPESDSRPPEVAQIFDQPGVLTPKGKLVVEPAIQYGYSANDRVALVGYTIIPAILIGLIDVRQVKTTTAVATLTGRYGVSRRMEVEAKLPYVYIHSDTVSREIFTGSAQDRVFNARGSGLGDVELTGRYQLNRGGADKPFYIAWLRYKSRTGRDLFDVTTDCVTRCVANTTGTGLPLDLPTGSGFNAIQPGITWLYPSDPVVFFGSLSYLHNVKRSDVSRRVLGGQTEFLGDIKAGDILGFNLGMGLALNEKAAISIGYDTSIVDKTRQNGEEVAGAVRTTLGTLLLGGTYRFSDRMSLNVALGVGITRDTPDMTFTARVPINF</sequence>
<reference evidence="3 4" key="1">
    <citation type="submission" date="2017-10" db="EMBL/GenBank/DDBJ databases">
        <title>Whole genome sequencing of members of genus Pseudoxanthomonas.</title>
        <authorList>
            <person name="Kumar S."/>
            <person name="Bansal K."/>
            <person name="Kaur A."/>
            <person name="Patil P."/>
            <person name="Sharma S."/>
            <person name="Patil P.B."/>
        </authorList>
    </citation>
    <scope>NUCLEOTIDE SEQUENCE [LARGE SCALE GENOMIC DNA]</scope>
    <source>
        <strain evidence="3 4">DSM 17109</strain>
    </source>
</reference>
<proteinExistence type="predicted"/>
<dbReference type="RefSeq" id="WP_238391197.1">
    <property type="nucleotide sequence ID" value="NZ_JBHSRQ010000016.1"/>
</dbReference>
<organism evidence="3 4">
    <name type="scientific">Pseudoxanthomonas japonensis</name>
    <dbReference type="NCBI Taxonomy" id="69284"/>
    <lineage>
        <taxon>Bacteria</taxon>
        <taxon>Pseudomonadati</taxon>
        <taxon>Pseudomonadota</taxon>
        <taxon>Gammaproteobacteria</taxon>
        <taxon>Lysobacterales</taxon>
        <taxon>Lysobacteraceae</taxon>
        <taxon>Pseudoxanthomonas</taxon>
    </lineage>
</organism>
<evidence type="ECO:0000256" key="1">
    <source>
        <dbReference type="SAM" id="Coils"/>
    </source>
</evidence>
<evidence type="ECO:0000313" key="4">
    <source>
        <dbReference type="Proteomes" id="UP000781710"/>
    </source>
</evidence>
<evidence type="ECO:0000256" key="2">
    <source>
        <dbReference type="SAM" id="MobiDB-lite"/>
    </source>
</evidence>
<accession>A0ABQ6ZI11</accession>
<name>A0ABQ6ZI11_9GAMM</name>
<feature type="compositionally biased region" description="Low complexity" evidence="2">
    <location>
        <begin position="166"/>
        <end position="185"/>
    </location>
</feature>
<keyword evidence="4" id="KW-1185">Reference proteome</keyword>
<feature type="coiled-coil region" evidence="1">
    <location>
        <begin position="53"/>
        <end position="87"/>
    </location>
</feature>
<dbReference type="Pfam" id="PF13557">
    <property type="entry name" value="Phenol_MetA_deg"/>
    <property type="match status" value="1"/>
</dbReference>
<keyword evidence="3" id="KW-0418">Kinase</keyword>
<keyword evidence="1" id="KW-0175">Coiled coil</keyword>
<protein>
    <submittedName>
        <fullName evidence="3">Acetate kinase</fullName>
    </submittedName>
</protein>